<dbReference type="VEuPathDB" id="FungiDB:BCV72DRAFT_310543"/>
<dbReference type="InterPro" id="IPR036397">
    <property type="entry name" value="RNaseH_sf"/>
</dbReference>
<dbReference type="Proteomes" id="UP000242414">
    <property type="component" value="Unassembled WGS sequence"/>
</dbReference>
<dbReference type="Gene3D" id="3.30.420.10">
    <property type="entry name" value="Ribonuclease H-like superfamily/Ribonuclease H"/>
    <property type="match status" value="1"/>
</dbReference>
<gene>
    <name evidence="1" type="ORF">BCV72DRAFT_310543</name>
</gene>
<sequence length="73" mass="8358">MAMEVRTGGWVIGHPALGVSPYPTPTPKGVHELWDRIEKEWNTFTVEECRRYIDSMPDRCRAVIDANGGHTRY</sequence>
<reference evidence="1" key="1">
    <citation type="journal article" date="2016" name="Proc. Natl. Acad. Sci. U.S.A.">
        <title>Lipid metabolic changes in an early divergent fungus govern the establishment of a mutualistic symbiosis with endobacteria.</title>
        <authorList>
            <person name="Lastovetsky O.A."/>
            <person name="Gaspar M.L."/>
            <person name="Mondo S.J."/>
            <person name="LaButti K.M."/>
            <person name="Sandor L."/>
            <person name="Grigoriev I.V."/>
            <person name="Henry S.A."/>
            <person name="Pawlowska T.E."/>
        </authorList>
    </citation>
    <scope>NUCLEOTIDE SEQUENCE [LARGE SCALE GENOMIC DNA]</scope>
    <source>
        <strain evidence="1">ATCC 52814</strain>
    </source>
</reference>
<organism evidence="1">
    <name type="scientific">Rhizopus microsporus var. microsporus</name>
    <dbReference type="NCBI Taxonomy" id="86635"/>
    <lineage>
        <taxon>Eukaryota</taxon>
        <taxon>Fungi</taxon>
        <taxon>Fungi incertae sedis</taxon>
        <taxon>Mucoromycota</taxon>
        <taxon>Mucoromycotina</taxon>
        <taxon>Mucoromycetes</taxon>
        <taxon>Mucorales</taxon>
        <taxon>Mucorineae</taxon>
        <taxon>Rhizopodaceae</taxon>
        <taxon>Rhizopus</taxon>
    </lineage>
</organism>
<protein>
    <submittedName>
        <fullName evidence="1">Uncharacterized protein</fullName>
    </submittedName>
</protein>
<name>A0A1X0QMA0_RHIZD</name>
<dbReference type="EMBL" id="KV922235">
    <property type="protein sequence ID" value="ORE00883.1"/>
    <property type="molecule type" value="Genomic_DNA"/>
</dbReference>
<proteinExistence type="predicted"/>
<evidence type="ECO:0000313" key="1">
    <source>
        <dbReference type="EMBL" id="ORE00883.1"/>
    </source>
</evidence>
<dbReference type="AlphaFoldDB" id="A0A1X0QMA0"/>
<accession>A0A1X0QMA0</accession>
<dbReference type="GO" id="GO:0003676">
    <property type="term" value="F:nucleic acid binding"/>
    <property type="evidence" value="ECO:0007669"/>
    <property type="project" value="InterPro"/>
</dbReference>